<gene>
    <name evidence="1" type="ORF">IAC76_01280</name>
</gene>
<organism evidence="1 2">
    <name type="scientific">Candidatus Scatousia excrementipullorum</name>
    <dbReference type="NCBI Taxonomy" id="2840936"/>
    <lineage>
        <taxon>Bacteria</taxon>
        <taxon>Candidatus Scatousia</taxon>
    </lineage>
</organism>
<dbReference type="EMBL" id="JADIND010000029">
    <property type="protein sequence ID" value="MBO8429996.1"/>
    <property type="molecule type" value="Genomic_DNA"/>
</dbReference>
<accession>A0A9D9GYQ6</accession>
<dbReference type="InterPro" id="IPR002695">
    <property type="entry name" value="PurH-like"/>
</dbReference>
<proteinExistence type="predicted"/>
<dbReference type="SMART" id="SM00798">
    <property type="entry name" value="AICARFT_IMPCHas"/>
    <property type="match status" value="1"/>
</dbReference>
<dbReference type="GO" id="GO:0003937">
    <property type="term" value="F:IMP cyclohydrolase activity"/>
    <property type="evidence" value="ECO:0007669"/>
    <property type="project" value="InterPro"/>
</dbReference>
<evidence type="ECO:0000313" key="1">
    <source>
        <dbReference type="EMBL" id="MBO8429996.1"/>
    </source>
</evidence>
<protein>
    <submittedName>
        <fullName evidence="1">Uncharacterized protein</fullName>
    </submittedName>
</protein>
<sequence length="330" mass="36600">MAKRINVRIFEDNENDLWEQVEELEYGAFKELPYGENPQQKAELYKSPQMIDYEVYEDNSLSYNEMNNLIEAVTITSDFYDVCACTIVNNGCPCGVALGRSIEDAYDKAFDCDPIASFSGTIGFSKTVNAEVAKHINSMAVKVVAAPDFDPKALEILKDNPFLKIVKINTPLENFKKYQYREIKITPFGTIIQDFNKSELNKDTFKVVTQTKPTTEQIEDAVFAWKIAKYAKTHSVVIAKDFKTSAIAQGHLNPIIAVEEALNIACDSSKEAVMALDSTIAAIDCINAAAQGRISLIIHSGGSPKDAELIKLADKFKIAIISTGIKNTRN</sequence>
<dbReference type="GO" id="GO:0004643">
    <property type="term" value="F:phosphoribosylaminoimidazolecarboxamide formyltransferase activity"/>
    <property type="evidence" value="ECO:0007669"/>
    <property type="project" value="InterPro"/>
</dbReference>
<evidence type="ECO:0000313" key="2">
    <source>
        <dbReference type="Proteomes" id="UP000823632"/>
    </source>
</evidence>
<reference evidence="1" key="1">
    <citation type="submission" date="2020-10" db="EMBL/GenBank/DDBJ databases">
        <authorList>
            <person name="Gilroy R."/>
        </authorList>
    </citation>
    <scope>NUCLEOTIDE SEQUENCE</scope>
    <source>
        <strain evidence="1">10192</strain>
    </source>
</reference>
<dbReference type="PANTHER" id="PTHR11692">
    <property type="entry name" value="BIFUNCTIONAL PURINE BIOSYNTHESIS PROTEIN PURH"/>
    <property type="match status" value="1"/>
</dbReference>
<comment type="caution">
    <text evidence="1">The sequence shown here is derived from an EMBL/GenBank/DDBJ whole genome shotgun (WGS) entry which is preliminary data.</text>
</comment>
<dbReference type="SUPFAM" id="SSF53927">
    <property type="entry name" value="Cytidine deaminase-like"/>
    <property type="match status" value="1"/>
</dbReference>
<dbReference type="PANTHER" id="PTHR11692:SF0">
    <property type="entry name" value="BIFUNCTIONAL PURINE BIOSYNTHESIS PROTEIN ATIC"/>
    <property type="match status" value="1"/>
</dbReference>
<dbReference type="Pfam" id="PF01808">
    <property type="entry name" value="AICARFT_IMPCHas"/>
    <property type="match status" value="1"/>
</dbReference>
<dbReference type="Proteomes" id="UP000823632">
    <property type="component" value="Unassembled WGS sequence"/>
</dbReference>
<reference evidence="1" key="2">
    <citation type="journal article" date="2021" name="PeerJ">
        <title>Extensive microbial diversity within the chicken gut microbiome revealed by metagenomics and culture.</title>
        <authorList>
            <person name="Gilroy R."/>
            <person name="Ravi A."/>
            <person name="Getino M."/>
            <person name="Pursley I."/>
            <person name="Horton D.L."/>
            <person name="Alikhan N.F."/>
            <person name="Baker D."/>
            <person name="Gharbi K."/>
            <person name="Hall N."/>
            <person name="Watson M."/>
            <person name="Adriaenssens E.M."/>
            <person name="Foster-Nyarko E."/>
            <person name="Jarju S."/>
            <person name="Secka A."/>
            <person name="Antonio M."/>
            <person name="Oren A."/>
            <person name="Chaudhuri R.R."/>
            <person name="La Ragione R."/>
            <person name="Hildebrand F."/>
            <person name="Pallen M.J."/>
        </authorList>
    </citation>
    <scope>NUCLEOTIDE SEQUENCE</scope>
    <source>
        <strain evidence="1">10192</strain>
    </source>
</reference>
<dbReference type="Gene3D" id="3.40.140.20">
    <property type="match status" value="2"/>
</dbReference>
<dbReference type="AlphaFoldDB" id="A0A9D9GYQ6"/>
<dbReference type="GO" id="GO:0005829">
    <property type="term" value="C:cytosol"/>
    <property type="evidence" value="ECO:0007669"/>
    <property type="project" value="TreeGrafter"/>
</dbReference>
<name>A0A9D9GYQ6_9BACT</name>
<dbReference type="InterPro" id="IPR024051">
    <property type="entry name" value="AICAR_Tfase_dup_dom_sf"/>
</dbReference>
<dbReference type="InterPro" id="IPR016193">
    <property type="entry name" value="Cytidine_deaminase-like"/>
</dbReference>
<dbReference type="GO" id="GO:0006189">
    <property type="term" value="P:'de novo' IMP biosynthetic process"/>
    <property type="evidence" value="ECO:0007669"/>
    <property type="project" value="TreeGrafter"/>
</dbReference>